<name>A0A5B7BFY6_DAVIN</name>
<sequence length="277" mass="31012">MEIRATPFPGKSQPLKSKTNRNITEARKINAKEPPIHRQRRVFGTLRNPNVTTAKTVPEKPMIKPSIGASQKQRKSSQTSPSTNNVRSAKKSPEKNKPRPKKKSVCFQENVVENSAKALPDVDISTGLRTPVRSPSLIKTRVSGTPYHSAEKCSKCRFDKLETSSYWLAQIKLAESVAKHFVSAAFFRLAFESKSEPIRSLGVELKHYLGRHQYLSAETEWRGVSLSYGLIKDESNAEGADSSLGKINTGNATDSVLDQEQNDLKEQPMEQSENRRY</sequence>
<gene>
    <name evidence="2" type="ORF">Din_036032</name>
</gene>
<dbReference type="PANTHER" id="PTHR34468">
    <property type="entry name" value="MICROTUBULE-ASSOCIATED FUTSCH-LIKE PROTEIN"/>
    <property type="match status" value="1"/>
</dbReference>
<feature type="compositionally biased region" description="Polar residues" evidence="1">
    <location>
        <begin position="68"/>
        <end position="87"/>
    </location>
</feature>
<dbReference type="AlphaFoldDB" id="A0A5B7BFY6"/>
<evidence type="ECO:0000256" key="1">
    <source>
        <dbReference type="SAM" id="MobiDB-lite"/>
    </source>
</evidence>
<feature type="compositionally biased region" description="Polar residues" evidence="1">
    <location>
        <begin position="245"/>
        <end position="259"/>
    </location>
</feature>
<accession>A0A5B7BFY6</accession>
<dbReference type="EMBL" id="GHES01036032">
    <property type="protein sequence ID" value="MPA66591.1"/>
    <property type="molecule type" value="Transcribed_RNA"/>
</dbReference>
<reference evidence="2" key="1">
    <citation type="submission" date="2019-08" db="EMBL/GenBank/DDBJ databases">
        <title>Reference gene set and small RNA set construction with multiple tissues from Davidia involucrata Baill.</title>
        <authorList>
            <person name="Yang H."/>
            <person name="Zhou C."/>
            <person name="Li G."/>
            <person name="Wang J."/>
            <person name="Gao P."/>
            <person name="Wang M."/>
            <person name="Wang R."/>
            <person name="Zhao Y."/>
        </authorList>
    </citation>
    <scope>NUCLEOTIDE SEQUENCE</scope>
    <source>
        <tissue evidence="2">Mixed with DoveR01_LX</tissue>
    </source>
</reference>
<feature type="compositionally biased region" description="Basic and acidic residues" evidence="1">
    <location>
        <begin position="262"/>
        <end position="277"/>
    </location>
</feature>
<proteinExistence type="predicted"/>
<protein>
    <submittedName>
        <fullName evidence="2">Uncharacterized protein</fullName>
    </submittedName>
</protein>
<feature type="region of interest" description="Disordered" evidence="1">
    <location>
        <begin position="1"/>
        <end position="107"/>
    </location>
</feature>
<evidence type="ECO:0000313" key="2">
    <source>
        <dbReference type="EMBL" id="MPA66591.1"/>
    </source>
</evidence>
<feature type="compositionally biased region" description="Basic and acidic residues" evidence="1">
    <location>
        <begin position="24"/>
        <end position="36"/>
    </location>
</feature>
<dbReference type="PANTHER" id="PTHR34468:SF3">
    <property type="entry name" value="OS03G0288900 PROTEIN"/>
    <property type="match status" value="1"/>
</dbReference>
<organism evidence="2">
    <name type="scientific">Davidia involucrata</name>
    <name type="common">Dove tree</name>
    <dbReference type="NCBI Taxonomy" id="16924"/>
    <lineage>
        <taxon>Eukaryota</taxon>
        <taxon>Viridiplantae</taxon>
        <taxon>Streptophyta</taxon>
        <taxon>Embryophyta</taxon>
        <taxon>Tracheophyta</taxon>
        <taxon>Spermatophyta</taxon>
        <taxon>Magnoliopsida</taxon>
        <taxon>eudicotyledons</taxon>
        <taxon>Gunneridae</taxon>
        <taxon>Pentapetalae</taxon>
        <taxon>asterids</taxon>
        <taxon>Cornales</taxon>
        <taxon>Nyssaceae</taxon>
        <taxon>Davidia</taxon>
    </lineage>
</organism>
<feature type="region of interest" description="Disordered" evidence="1">
    <location>
        <begin position="236"/>
        <end position="277"/>
    </location>
</feature>
<feature type="compositionally biased region" description="Polar residues" evidence="1">
    <location>
        <begin position="14"/>
        <end position="23"/>
    </location>
</feature>